<dbReference type="OrthoDB" id="5377249at2"/>
<proteinExistence type="predicted"/>
<dbReference type="PROSITE" id="PS51257">
    <property type="entry name" value="PROKAR_LIPOPROTEIN"/>
    <property type="match status" value="1"/>
</dbReference>
<dbReference type="Proteomes" id="UP000440224">
    <property type="component" value="Unassembled WGS sequence"/>
</dbReference>
<organism evidence="2 3">
    <name type="scientific">Polyangium spumosum</name>
    <dbReference type="NCBI Taxonomy" id="889282"/>
    <lineage>
        <taxon>Bacteria</taxon>
        <taxon>Pseudomonadati</taxon>
        <taxon>Myxococcota</taxon>
        <taxon>Polyangia</taxon>
        <taxon>Polyangiales</taxon>
        <taxon>Polyangiaceae</taxon>
        <taxon>Polyangium</taxon>
    </lineage>
</organism>
<dbReference type="AlphaFoldDB" id="A0A6N7PRK9"/>
<feature type="chain" id="PRO_5027002130" description="Bacterial virulence factor lipase N-terminal domain-containing protein" evidence="1">
    <location>
        <begin position="22"/>
        <end position="812"/>
    </location>
</feature>
<keyword evidence="3" id="KW-1185">Reference proteome</keyword>
<dbReference type="RefSeq" id="WP_153819591.1">
    <property type="nucleotide sequence ID" value="NZ_WJIE01000003.1"/>
</dbReference>
<comment type="caution">
    <text evidence="2">The sequence shown here is derived from an EMBL/GenBank/DDBJ whole genome shotgun (WGS) entry which is preliminary data.</text>
</comment>
<name>A0A6N7PRK9_9BACT</name>
<reference evidence="2 3" key="1">
    <citation type="submission" date="2019-10" db="EMBL/GenBank/DDBJ databases">
        <title>A soil myxobacterium in the family Polyangiaceae.</title>
        <authorList>
            <person name="Li Y."/>
            <person name="Wang J."/>
        </authorList>
    </citation>
    <scope>NUCLEOTIDE SEQUENCE [LARGE SCALE GENOMIC DNA]</scope>
    <source>
        <strain evidence="2 3">DSM 14734</strain>
    </source>
</reference>
<protein>
    <recommendedName>
        <fullName evidence="4">Bacterial virulence factor lipase N-terminal domain-containing protein</fullName>
    </recommendedName>
</protein>
<dbReference type="InterPro" id="IPR029058">
    <property type="entry name" value="AB_hydrolase_fold"/>
</dbReference>
<dbReference type="EMBL" id="WJIE01000003">
    <property type="protein sequence ID" value="MRG92754.1"/>
    <property type="molecule type" value="Genomic_DNA"/>
</dbReference>
<evidence type="ECO:0000313" key="3">
    <source>
        <dbReference type="Proteomes" id="UP000440224"/>
    </source>
</evidence>
<dbReference type="Gene3D" id="3.40.50.1820">
    <property type="entry name" value="alpha/beta hydrolase"/>
    <property type="match status" value="1"/>
</dbReference>
<keyword evidence="1" id="KW-0732">Signal</keyword>
<accession>A0A6N7PRK9</accession>
<gene>
    <name evidence="2" type="ORF">GF068_12565</name>
</gene>
<evidence type="ECO:0008006" key="4">
    <source>
        <dbReference type="Google" id="ProtNLM"/>
    </source>
</evidence>
<evidence type="ECO:0000313" key="2">
    <source>
        <dbReference type="EMBL" id="MRG92754.1"/>
    </source>
</evidence>
<sequence length="812" mass="86684">MRRTRLAYTLLLATVGAAGCGSDPAPTPTPPPPAEGSQYKVGGAVKGLEGKGLVLEIALPDDLFSSLPIEASGSFSFTPGLADGDDYDVTVTAQPTDPAQTCTVTGGKGAIAGADVTAVSVDCVTTPPDPPPVFDVDPNTIDVSNADRCDILDTAHCLFPWPNDHFTTIDPATSTGRRVALHPTSMPVNKEVDLSPAAGLPPGSIVSPGGIGMDPTDWNRADGFSPGQMLLTYVPGLDLAATGIGAINHMERSLEADSPLVVVDADTLERHLVWGELDSYATSDATRALILRAGMNFREGHRYVVALRNLKDSAGKTIEASDAFQVYRDAIPSDVPAIEARRDSMEKIFDVLAGAGIERKELYLAWDFTVASAKSLAGRMLHIRDDAFANLGNAAPTFTITQVLQNPDANRSRRVIGTFTVPNYLNQANGVSGSSFHYDEPNDGLPDQLDGTATLQANFICNIPRAALPDGNDNTQPVVPGRAALYGHGQQGSASQVNGGSATGELSNTYNFVFCATDFIGMASSDDENILRLVTEFGRMNTLADRLQQGLLNNLFLARLMIHPEGFVKDPAFRGGPLDQPLIDTSDVFYYGISQGGILGGALVAVSQDIRRGVLGVTGMNYSLLLDRATGFDDLRTFFDQAYTNEFDRRFVFSSAQMLWDRGETNGYAWHVGEDPLPNTPTHAVLMQNAFADHQVTQWSADIEARTIGAGIHVPVLNPGRSIDVTPYFGIQPLESYPHFGSALFVWDTGPYDMASNKGTPAPPVENKPLRDGVDPHGAPRVLPGARLQISEFLRSTGKVIDPCGNTPCLAP</sequence>
<feature type="signal peptide" evidence="1">
    <location>
        <begin position="1"/>
        <end position="21"/>
    </location>
</feature>
<evidence type="ECO:0000256" key="1">
    <source>
        <dbReference type="SAM" id="SignalP"/>
    </source>
</evidence>